<dbReference type="AlphaFoldDB" id="A0A5A8EZB7"/>
<dbReference type="GO" id="GO:0006865">
    <property type="term" value="P:amino acid transport"/>
    <property type="evidence" value="ECO:0007669"/>
    <property type="project" value="TreeGrafter"/>
</dbReference>
<dbReference type="InterPro" id="IPR051455">
    <property type="entry name" value="Bact_solute-bind_prot3"/>
</dbReference>
<accession>A0A5A8EZB7</accession>
<comment type="similarity">
    <text evidence="1">Belongs to the bacterial solute-binding protein 3 family.</text>
</comment>
<keyword evidence="6" id="KW-1185">Reference proteome</keyword>
<dbReference type="EMBL" id="VFJB01000010">
    <property type="protein sequence ID" value="KAA0256833.1"/>
    <property type="molecule type" value="Genomic_DNA"/>
</dbReference>
<dbReference type="SMART" id="SM00062">
    <property type="entry name" value="PBPb"/>
    <property type="match status" value="1"/>
</dbReference>
<dbReference type="GO" id="GO:0005576">
    <property type="term" value="C:extracellular region"/>
    <property type="evidence" value="ECO:0007669"/>
    <property type="project" value="TreeGrafter"/>
</dbReference>
<reference evidence="5 6" key="1">
    <citation type="submission" date="2019-06" db="EMBL/GenBank/DDBJ databases">
        <title>Genomic insights into carbon and energy metabolism of Deferribacter autotrophicus revealed new metabolic traits in the phylum Deferribacteres.</title>
        <authorList>
            <person name="Slobodkin A.I."/>
            <person name="Slobodkina G.B."/>
            <person name="Allioux M."/>
            <person name="Alain K."/>
            <person name="Jebbar M."/>
            <person name="Shadrin V."/>
            <person name="Kublanov I.V."/>
            <person name="Toshchakov S.V."/>
            <person name="Bonch-Osmolovskaya E.A."/>
        </authorList>
    </citation>
    <scope>NUCLEOTIDE SEQUENCE [LARGE SCALE GENOMIC DNA]</scope>
    <source>
        <strain evidence="5 6">SL50</strain>
    </source>
</reference>
<feature type="domain" description="Solute-binding protein family 3/N-terminal" evidence="4">
    <location>
        <begin position="33"/>
        <end position="264"/>
    </location>
</feature>
<dbReference type="SUPFAM" id="SSF53850">
    <property type="entry name" value="Periplasmic binding protein-like II"/>
    <property type="match status" value="1"/>
</dbReference>
<comment type="caution">
    <text evidence="5">The sequence shown here is derived from an EMBL/GenBank/DDBJ whole genome shotgun (WGS) entry which is preliminary data.</text>
</comment>
<dbReference type="Proteomes" id="UP000322876">
    <property type="component" value="Unassembled WGS sequence"/>
</dbReference>
<dbReference type="CDD" id="cd13688">
    <property type="entry name" value="PBP2_GltI_DEBP"/>
    <property type="match status" value="1"/>
</dbReference>
<evidence type="ECO:0000313" key="6">
    <source>
        <dbReference type="Proteomes" id="UP000322876"/>
    </source>
</evidence>
<protein>
    <submittedName>
        <fullName evidence="5">Amino acid ABC transporter substrate-binding protein</fullName>
    </submittedName>
</protein>
<dbReference type="Pfam" id="PF00497">
    <property type="entry name" value="SBP_bac_3"/>
    <property type="match status" value="1"/>
</dbReference>
<sequence>MLVYRLFFIIFLFIYSTSIFAEDIMSKIEKNGMIKIGFRDHLYPFSYIDSQNKFRGFAVDFANLLVEKLSDHFGKPIKLIPVQITTQNRFNKIVNNDIDIEMGSTTYSFDREKIVDFSIIYFFSETTIIHNKHSIKNTNDLNGKIVAVTMNTTNYHFLIKFLKNHDVKLKKLILLNEHFDSLPLLEERKIDAFCSDRTILLGIIKKIKNKDDFIISNTPIGYEPYAFMLPENNSDFRDFVNNFLIWTIKTNIYFDIYKKWFKINDTIIPISPYLREYLSVISFDLPDNWWEKN</sequence>
<dbReference type="GO" id="GO:0030288">
    <property type="term" value="C:outer membrane-bounded periplasmic space"/>
    <property type="evidence" value="ECO:0007669"/>
    <property type="project" value="TreeGrafter"/>
</dbReference>
<keyword evidence="3" id="KW-0732">Signal</keyword>
<dbReference type="PANTHER" id="PTHR30085:SF6">
    <property type="entry name" value="ABC TRANSPORTER GLUTAMINE-BINDING PROTEIN GLNH"/>
    <property type="match status" value="1"/>
</dbReference>
<dbReference type="OrthoDB" id="9777941at2"/>
<keyword evidence="2" id="KW-0813">Transport</keyword>
<evidence type="ECO:0000256" key="3">
    <source>
        <dbReference type="ARBA" id="ARBA00022729"/>
    </source>
</evidence>
<proteinExistence type="inferred from homology"/>
<evidence type="ECO:0000256" key="2">
    <source>
        <dbReference type="ARBA" id="ARBA00022448"/>
    </source>
</evidence>
<name>A0A5A8EZB7_9BACT</name>
<dbReference type="PANTHER" id="PTHR30085">
    <property type="entry name" value="AMINO ACID ABC TRANSPORTER PERMEASE"/>
    <property type="match status" value="1"/>
</dbReference>
<organism evidence="5 6">
    <name type="scientific">Deferribacter autotrophicus</name>
    <dbReference type="NCBI Taxonomy" id="500465"/>
    <lineage>
        <taxon>Bacteria</taxon>
        <taxon>Pseudomonadati</taxon>
        <taxon>Deferribacterota</taxon>
        <taxon>Deferribacteres</taxon>
        <taxon>Deferribacterales</taxon>
        <taxon>Deferribacteraceae</taxon>
        <taxon>Deferribacter</taxon>
    </lineage>
</organism>
<gene>
    <name evidence="5" type="ORF">FHQ18_11935</name>
</gene>
<evidence type="ECO:0000259" key="4">
    <source>
        <dbReference type="SMART" id="SM00062"/>
    </source>
</evidence>
<evidence type="ECO:0000256" key="1">
    <source>
        <dbReference type="ARBA" id="ARBA00010333"/>
    </source>
</evidence>
<dbReference type="RefSeq" id="WP_149267413.1">
    <property type="nucleotide sequence ID" value="NZ_VFJB01000010.1"/>
</dbReference>
<dbReference type="Gene3D" id="3.40.190.10">
    <property type="entry name" value="Periplasmic binding protein-like II"/>
    <property type="match status" value="2"/>
</dbReference>
<dbReference type="InterPro" id="IPR001638">
    <property type="entry name" value="Solute-binding_3/MltF_N"/>
</dbReference>
<evidence type="ECO:0000313" key="5">
    <source>
        <dbReference type="EMBL" id="KAA0256833.1"/>
    </source>
</evidence>